<keyword evidence="2" id="KW-1185">Reference proteome</keyword>
<evidence type="ECO:0000313" key="1">
    <source>
        <dbReference type="EMBL" id="GHE44013.1"/>
    </source>
</evidence>
<dbReference type="EMBL" id="BNAF01000011">
    <property type="protein sequence ID" value="GHE44013.1"/>
    <property type="molecule type" value="Genomic_DNA"/>
</dbReference>
<organism evidence="1 2">
    <name type="scientific">Sphingobacterium griseoflavum</name>
    <dbReference type="NCBI Taxonomy" id="1474952"/>
    <lineage>
        <taxon>Bacteria</taxon>
        <taxon>Pseudomonadati</taxon>
        <taxon>Bacteroidota</taxon>
        <taxon>Sphingobacteriia</taxon>
        <taxon>Sphingobacteriales</taxon>
        <taxon>Sphingobacteriaceae</taxon>
        <taxon>Sphingobacterium</taxon>
    </lineage>
</organism>
<dbReference type="Proteomes" id="UP000620550">
    <property type="component" value="Unassembled WGS sequence"/>
</dbReference>
<reference evidence="2" key="1">
    <citation type="journal article" date="2019" name="Int. J. Syst. Evol. Microbiol.">
        <title>The Global Catalogue of Microorganisms (GCM) 10K type strain sequencing project: providing services to taxonomists for standard genome sequencing and annotation.</title>
        <authorList>
            <consortium name="The Broad Institute Genomics Platform"/>
            <consortium name="The Broad Institute Genome Sequencing Center for Infectious Disease"/>
            <person name="Wu L."/>
            <person name="Ma J."/>
        </authorList>
    </citation>
    <scope>NUCLEOTIDE SEQUENCE [LARGE SCALE GENOMIC DNA]</scope>
    <source>
        <strain evidence="2">CGMCC 1.12966</strain>
    </source>
</reference>
<name>A0ABQ3I113_9SPHI</name>
<proteinExistence type="predicted"/>
<gene>
    <name evidence="1" type="ORF">GCM10017764_29170</name>
</gene>
<accession>A0ABQ3I113</accession>
<protein>
    <submittedName>
        <fullName evidence="1">Uncharacterized protein</fullName>
    </submittedName>
</protein>
<comment type="caution">
    <text evidence="1">The sequence shown here is derived from an EMBL/GenBank/DDBJ whole genome shotgun (WGS) entry which is preliminary data.</text>
</comment>
<evidence type="ECO:0000313" key="2">
    <source>
        <dbReference type="Proteomes" id="UP000620550"/>
    </source>
</evidence>
<dbReference type="RefSeq" id="WP_189627435.1">
    <property type="nucleotide sequence ID" value="NZ_BNAF01000011.1"/>
</dbReference>
<sequence length="276" mass="30864">MKENNTYHEGMEGQNLPESLRVNPFSVPTGYFDGLESMLIAQASLEGKVPPEKQPFVVPEGYFAHLTELVTAQIALTNPKEEVQSWTTPKNYFDTLQDKIQSRITVESAFQEQENFIVPAGYFESLGDRIQTHIFEEDLRSKIPSDGFAIPPKYFEALRSSISASLGANASESVSAERPVRQLRAQRWIQYAAAACVATVLGTASYNAVIDHNQVDVTASHLAAIEEEEIINYLTSSKGNDDVLYIMEYIYQPAESEGVCSKIKEDDIEDYLNYTL</sequence>